<reference evidence="2 3" key="1">
    <citation type="submission" date="2023-03" db="EMBL/GenBank/DDBJ databases">
        <title>Genome sequence of Lichtheimia ornata CBS 291.66.</title>
        <authorList>
            <person name="Mohabir J.T."/>
            <person name="Shea T.P."/>
            <person name="Kurbessoian T."/>
            <person name="Berby B."/>
            <person name="Fontaine J."/>
            <person name="Livny J."/>
            <person name="Gnirke A."/>
            <person name="Stajich J.E."/>
            <person name="Cuomo C.A."/>
        </authorList>
    </citation>
    <scope>NUCLEOTIDE SEQUENCE [LARGE SCALE GENOMIC DNA]</scope>
    <source>
        <strain evidence="2">CBS 291.66</strain>
    </source>
</reference>
<name>A0AAD7Y2Z5_9FUNG</name>
<feature type="transmembrane region" description="Helical" evidence="1">
    <location>
        <begin position="31"/>
        <end position="53"/>
    </location>
</feature>
<dbReference type="AlphaFoldDB" id="A0AAD7Y2Z5"/>
<sequence>MDLPVQDFSSRYYWARAISPLRCCGCFSNRLGSGVACLIWAALSFYFAVLAFMSRSPFYSHLDDVPLIVFGVINLIFGCITLAGFVIILVLTPRYVRVRIMVYIIGIGVVMVLVDMLVNFILFAANQDGFQSWCIDHSKMIVQNSLQQQQGDGGSDNLNLPSDMDYYNCDRLFANQMKWSLLSVFAMFLVYIHWMLVITAFAGTSFFLIPPRVAAPPPPPPATVGPPPSDMAVPGTEVLGNLPPSTKSYKGVRPFRKKTDASILAMLGLKINDSGRIIHIADEHNLPYYEDRPRDSSYHYADAYSKEGLL</sequence>
<keyword evidence="1" id="KW-0812">Transmembrane</keyword>
<feature type="transmembrane region" description="Helical" evidence="1">
    <location>
        <begin position="65"/>
        <end position="91"/>
    </location>
</feature>
<evidence type="ECO:0000313" key="2">
    <source>
        <dbReference type="EMBL" id="KAJ8662826.1"/>
    </source>
</evidence>
<gene>
    <name evidence="2" type="ORF">O0I10_001002</name>
</gene>
<feature type="transmembrane region" description="Helical" evidence="1">
    <location>
        <begin position="100"/>
        <end position="123"/>
    </location>
</feature>
<protein>
    <submittedName>
        <fullName evidence="2">Uncharacterized protein</fullName>
    </submittedName>
</protein>
<organism evidence="2 3">
    <name type="scientific">Lichtheimia ornata</name>
    <dbReference type="NCBI Taxonomy" id="688661"/>
    <lineage>
        <taxon>Eukaryota</taxon>
        <taxon>Fungi</taxon>
        <taxon>Fungi incertae sedis</taxon>
        <taxon>Mucoromycota</taxon>
        <taxon>Mucoromycotina</taxon>
        <taxon>Mucoromycetes</taxon>
        <taxon>Mucorales</taxon>
        <taxon>Lichtheimiaceae</taxon>
        <taxon>Lichtheimia</taxon>
    </lineage>
</organism>
<dbReference type="Proteomes" id="UP001234581">
    <property type="component" value="Unassembled WGS sequence"/>
</dbReference>
<dbReference type="EMBL" id="JARTCD010000003">
    <property type="protein sequence ID" value="KAJ8662826.1"/>
    <property type="molecule type" value="Genomic_DNA"/>
</dbReference>
<evidence type="ECO:0000313" key="3">
    <source>
        <dbReference type="Proteomes" id="UP001234581"/>
    </source>
</evidence>
<evidence type="ECO:0000256" key="1">
    <source>
        <dbReference type="SAM" id="Phobius"/>
    </source>
</evidence>
<dbReference type="RefSeq" id="XP_058347739.1">
    <property type="nucleotide sequence ID" value="XM_058481101.1"/>
</dbReference>
<feature type="transmembrane region" description="Helical" evidence="1">
    <location>
        <begin position="181"/>
        <end position="209"/>
    </location>
</feature>
<dbReference type="GeneID" id="83208421"/>
<keyword evidence="1" id="KW-1133">Transmembrane helix</keyword>
<proteinExistence type="predicted"/>
<keyword evidence="1" id="KW-0472">Membrane</keyword>
<accession>A0AAD7Y2Z5</accession>
<keyword evidence="3" id="KW-1185">Reference proteome</keyword>
<comment type="caution">
    <text evidence="2">The sequence shown here is derived from an EMBL/GenBank/DDBJ whole genome shotgun (WGS) entry which is preliminary data.</text>
</comment>